<organism evidence="1 2">
    <name type="scientific">Littorina saxatilis</name>
    <dbReference type="NCBI Taxonomy" id="31220"/>
    <lineage>
        <taxon>Eukaryota</taxon>
        <taxon>Metazoa</taxon>
        <taxon>Spiralia</taxon>
        <taxon>Lophotrochozoa</taxon>
        <taxon>Mollusca</taxon>
        <taxon>Gastropoda</taxon>
        <taxon>Caenogastropoda</taxon>
        <taxon>Littorinimorpha</taxon>
        <taxon>Littorinoidea</taxon>
        <taxon>Littorinidae</taxon>
        <taxon>Littorina</taxon>
    </lineage>
</organism>
<comment type="caution">
    <text evidence="1">The sequence shown here is derived from an EMBL/GenBank/DDBJ whole genome shotgun (WGS) entry which is preliminary data.</text>
</comment>
<evidence type="ECO:0000313" key="2">
    <source>
        <dbReference type="Proteomes" id="UP001374579"/>
    </source>
</evidence>
<sequence>MAVPSHSIGTEPTKTPMFPFFFVLKVYTDRDNNEKQNCLSWWGSFWTPCQKTVGRVMTDGCTNESFR</sequence>
<dbReference type="AlphaFoldDB" id="A0AAN9BGH0"/>
<keyword evidence="2" id="KW-1185">Reference proteome</keyword>
<dbReference type="EMBL" id="JBAMIC010000008">
    <property type="protein sequence ID" value="KAK7104759.1"/>
    <property type="molecule type" value="Genomic_DNA"/>
</dbReference>
<protein>
    <submittedName>
        <fullName evidence="1">Uncharacterized protein</fullName>
    </submittedName>
</protein>
<name>A0AAN9BGH0_9CAEN</name>
<evidence type="ECO:0000313" key="1">
    <source>
        <dbReference type="EMBL" id="KAK7104759.1"/>
    </source>
</evidence>
<gene>
    <name evidence="1" type="ORF">V1264_019423</name>
</gene>
<dbReference type="Proteomes" id="UP001374579">
    <property type="component" value="Unassembled WGS sequence"/>
</dbReference>
<proteinExistence type="predicted"/>
<reference evidence="1 2" key="1">
    <citation type="submission" date="2024-02" db="EMBL/GenBank/DDBJ databases">
        <title>Chromosome-scale genome assembly of the rough periwinkle Littorina saxatilis.</title>
        <authorList>
            <person name="De Jode A."/>
            <person name="Faria R."/>
            <person name="Formenti G."/>
            <person name="Sims Y."/>
            <person name="Smith T.P."/>
            <person name="Tracey A."/>
            <person name="Wood J.M.D."/>
            <person name="Zagrodzka Z.B."/>
            <person name="Johannesson K."/>
            <person name="Butlin R.K."/>
            <person name="Leder E.H."/>
        </authorList>
    </citation>
    <scope>NUCLEOTIDE SEQUENCE [LARGE SCALE GENOMIC DNA]</scope>
    <source>
        <strain evidence="1">Snail1</strain>
        <tissue evidence="1">Muscle</tissue>
    </source>
</reference>
<accession>A0AAN9BGH0</accession>